<sequence length="1061" mass="117688">MVRVPGSSGDSGFHRESQQEVRVKKEQGDQASSGSGSTTTLLNETRSTDRQSTRRTSVGGTEMDPDMDPEEKPQPPPQVPSGTPVDRDKSQDPLTKQTKAGQDRYAFADSPVKQEPYIFHPDKTQTKKTATRRKMKAPELEDEDPETSAQDGSEASWIRHHEKKLRSFLTVDPIMQKFGVKQIGALQGPLTLPAAVNRPGILPEMERLMQPLRDVGLVAGAFDASVMYEIDPIQLRATTEMMFNRLKVLVGEIQPKPDPTIPDPRSLQEGSTGCRTSSTYVSAAELGSDTSSESRRMSLEPSGASMLRARAQIQREASPQPRSQPRSKKQSAPSVDPTATASGSDMSTSRLESFFQAAMNRFLKEQGALTPAMTPGAVQNHGSQDVEMEFTGSSDPDPHWEFDPDDIDFPAPARATVATTATGSTGSALIQRVRISAVSDLKEFSGKDQDEDRARAWVSKYYHARKRSDESPLDYLYRLNVAGLRARLKIKDGGSKEKREHVDHFIVTLGDQDLADRLTLLRLPDADELEEVLRALDRAKNRQKKSAYGSSKYRQKAPATPAPAAPAKHVATAPAAVGGKRKERDEDDDAQKKKNFAAAVLKAKKMSAAHGGPIAALGTAEEDAPYEQPLRAPLFSSQALLGRQVAEVLLGNMRGCNSIRRLPVDYGREMATQGLKPARIRMGMAGRFGLTETEMPTLRQVQWFVSSFTKKNLHGNDDYEDTRDQIDQLAFGPATTDTQPFSFGWDRDGKGKSYVGNGSDEHPFLVGLTTKILLRNAARDPNSFVFHMDGTFKLNQLLLKYVMADAEAVQLNAVSQGFGVDSDLTYLMCFYHVMVKVHERIKAVPDRLCEQVVVDIYDLHFAPDHQVYDEQAKTVLARWSADQDLKVFGTYFNNVWSVTPRAFKEVPQATQQLKARVKEFRQRDLLRDMALKHRAPTRIPDTQCCSCTVARVSSGVSTPNWVEAARWPQMGANYTRMEQEGQPDGGWHVDVERLTCGCKYNFKFAICIHAFALQVKYYTGLDGKRILVNRSVPRKRRKSRASGSRVPAGRPRTNGHALSTD</sequence>
<dbReference type="Proteomes" id="UP000002640">
    <property type="component" value="Unassembled WGS sequence"/>
</dbReference>
<feature type="compositionally biased region" description="Low complexity" evidence="1">
    <location>
        <begin position="565"/>
        <end position="577"/>
    </location>
</feature>
<dbReference type="RefSeq" id="XP_009526990.1">
    <property type="nucleotide sequence ID" value="XM_009528695.1"/>
</dbReference>
<keyword evidence="3" id="KW-1185">Reference proteome</keyword>
<gene>
    <name evidence="2" type="ORF">PHYSODRAFT_331845</name>
</gene>
<accession>G4ZFJ5</accession>
<dbReference type="EMBL" id="JH159154">
    <property type="protein sequence ID" value="EGZ17932.1"/>
    <property type="molecule type" value="Genomic_DNA"/>
</dbReference>
<dbReference type="InParanoid" id="G4ZFJ5"/>
<feature type="compositionally biased region" description="Basic and acidic residues" evidence="1">
    <location>
        <begin position="12"/>
        <end position="28"/>
    </location>
</feature>
<organism evidence="2 3">
    <name type="scientific">Phytophthora sojae (strain P6497)</name>
    <name type="common">Soybean stem and root rot agent</name>
    <name type="synonym">Phytophthora megasperma f. sp. glycines</name>
    <dbReference type="NCBI Taxonomy" id="1094619"/>
    <lineage>
        <taxon>Eukaryota</taxon>
        <taxon>Sar</taxon>
        <taxon>Stramenopiles</taxon>
        <taxon>Oomycota</taxon>
        <taxon>Peronosporomycetes</taxon>
        <taxon>Peronosporales</taxon>
        <taxon>Peronosporaceae</taxon>
        <taxon>Phytophthora</taxon>
    </lineage>
</organism>
<feature type="region of interest" description="Disordered" evidence="1">
    <location>
        <begin position="1"/>
        <end position="155"/>
    </location>
</feature>
<feature type="region of interest" description="Disordered" evidence="1">
    <location>
        <begin position="1032"/>
        <end position="1061"/>
    </location>
</feature>
<name>G4ZFJ5_PHYSP</name>
<feature type="region of interest" description="Disordered" evidence="1">
    <location>
        <begin position="540"/>
        <end position="591"/>
    </location>
</feature>
<dbReference type="AlphaFoldDB" id="G4ZFJ5"/>
<proteinExistence type="predicted"/>
<evidence type="ECO:0000313" key="3">
    <source>
        <dbReference type="Proteomes" id="UP000002640"/>
    </source>
</evidence>
<evidence type="ECO:0008006" key="4">
    <source>
        <dbReference type="Google" id="ProtNLM"/>
    </source>
</evidence>
<evidence type="ECO:0000256" key="1">
    <source>
        <dbReference type="SAM" id="MobiDB-lite"/>
    </source>
</evidence>
<dbReference type="GeneID" id="20646342"/>
<feature type="compositionally biased region" description="Polar residues" evidence="1">
    <location>
        <begin position="268"/>
        <end position="281"/>
    </location>
</feature>
<evidence type="ECO:0000313" key="2">
    <source>
        <dbReference type="EMBL" id="EGZ17932.1"/>
    </source>
</evidence>
<dbReference type="KEGG" id="psoj:PHYSODRAFT_331845"/>
<feature type="compositionally biased region" description="Polar residues" evidence="1">
    <location>
        <begin position="315"/>
        <end position="348"/>
    </location>
</feature>
<protein>
    <recommendedName>
        <fullName evidence="4">SWIM-type domain-containing protein</fullName>
    </recommendedName>
</protein>
<reference evidence="2 3" key="1">
    <citation type="journal article" date="2006" name="Science">
        <title>Phytophthora genome sequences uncover evolutionary origins and mechanisms of pathogenesis.</title>
        <authorList>
            <person name="Tyler B.M."/>
            <person name="Tripathy S."/>
            <person name="Zhang X."/>
            <person name="Dehal P."/>
            <person name="Jiang R.H."/>
            <person name="Aerts A."/>
            <person name="Arredondo F.D."/>
            <person name="Baxter L."/>
            <person name="Bensasson D."/>
            <person name="Beynon J.L."/>
            <person name="Chapman J."/>
            <person name="Damasceno C.M."/>
            <person name="Dorrance A.E."/>
            <person name="Dou D."/>
            <person name="Dickerman A.W."/>
            <person name="Dubchak I.L."/>
            <person name="Garbelotto M."/>
            <person name="Gijzen M."/>
            <person name="Gordon S.G."/>
            <person name="Govers F."/>
            <person name="Grunwald N.J."/>
            <person name="Huang W."/>
            <person name="Ivors K.L."/>
            <person name="Jones R.W."/>
            <person name="Kamoun S."/>
            <person name="Krampis K."/>
            <person name="Lamour K.H."/>
            <person name="Lee M.K."/>
            <person name="McDonald W.H."/>
            <person name="Medina M."/>
            <person name="Meijer H.J."/>
            <person name="Nordberg E.K."/>
            <person name="Maclean D.J."/>
            <person name="Ospina-Giraldo M.D."/>
            <person name="Morris P.F."/>
            <person name="Phuntumart V."/>
            <person name="Putnam N.H."/>
            <person name="Rash S."/>
            <person name="Rose J.K."/>
            <person name="Sakihama Y."/>
            <person name="Salamov A.A."/>
            <person name="Savidor A."/>
            <person name="Scheuring C.F."/>
            <person name="Smith B.M."/>
            <person name="Sobral B.W."/>
            <person name="Terry A."/>
            <person name="Torto-Alalibo T.A."/>
            <person name="Win J."/>
            <person name="Xu Z."/>
            <person name="Zhang H."/>
            <person name="Grigoriev I.V."/>
            <person name="Rokhsar D.S."/>
            <person name="Boore J.L."/>
        </authorList>
    </citation>
    <scope>NUCLEOTIDE SEQUENCE [LARGE SCALE GENOMIC DNA]</scope>
    <source>
        <strain evidence="2 3">P6497</strain>
    </source>
</reference>
<feature type="region of interest" description="Disordered" evidence="1">
    <location>
        <begin position="253"/>
        <end position="348"/>
    </location>
</feature>